<dbReference type="GO" id="GO:0044877">
    <property type="term" value="F:protein-containing complex binding"/>
    <property type="evidence" value="ECO:0007669"/>
    <property type="project" value="InterPro"/>
</dbReference>
<name>A0A3S0Z6T6_ELYCH</name>
<protein>
    <submittedName>
        <fullName evidence="1">Uncharacterized protein</fullName>
    </submittedName>
</protein>
<dbReference type="GO" id="GO:0016558">
    <property type="term" value="P:protein import into peroxisome matrix"/>
    <property type="evidence" value="ECO:0007669"/>
    <property type="project" value="TreeGrafter"/>
</dbReference>
<reference evidence="1 2" key="1">
    <citation type="submission" date="2019-01" db="EMBL/GenBank/DDBJ databases">
        <title>A draft genome assembly of the solar-powered sea slug Elysia chlorotica.</title>
        <authorList>
            <person name="Cai H."/>
            <person name="Li Q."/>
            <person name="Fang X."/>
            <person name="Li J."/>
            <person name="Curtis N.E."/>
            <person name="Altenburger A."/>
            <person name="Shibata T."/>
            <person name="Feng M."/>
            <person name="Maeda T."/>
            <person name="Schwartz J.A."/>
            <person name="Shigenobu S."/>
            <person name="Lundholm N."/>
            <person name="Nishiyama T."/>
            <person name="Yang H."/>
            <person name="Hasebe M."/>
            <person name="Li S."/>
            <person name="Pierce S.K."/>
            <person name="Wang J."/>
        </authorList>
    </citation>
    <scope>NUCLEOTIDE SEQUENCE [LARGE SCALE GENOMIC DNA]</scope>
    <source>
        <strain evidence="1">EC2010</strain>
        <tissue evidence="1">Whole organism of an adult</tissue>
    </source>
</reference>
<comment type="caution">
    <text evidence="1">The sequence shown here is derived from an EMBL/GenBank/DDBJ whole genome shotgun (WGS) entry which is preliminary data.</text>
</comment>
<dbReference type="AlphaFoldDB" id="A0A3S0Z6T6"/>
<keyword evidence="2" id="KW-1185">Reference proteome</keyword>
<dbReference type="InterPro" id="IPR010797">
    <property type="entry name" value="Pex26"/>
</dbReference>
<dbReference type="GO" id="GO:0051117">
    <property type="term" value="F:ATPase binding"/>
    <property type="evidence" value="ECO:0007669"/>
    <property type="project" value="TreeGrafter"/>
</dbReference>
<dbReference type="Pfam" id="PF07163">
    <property type="entry name" value="Pex26"/>
    <property type="match status" value="1"/>
</dbReference>
<dbReference type="STRING" id="188477.A0A3S0Z6T6"/>
<dbReference type="PANTHER" id="PTHR16262">
    <property type="entry name" value="PEROXISOME ASSEMBLY PROTEIN 26"/>
    <property type="match status" value="1"/>
</dbReference>
<evidence type="ECO:0000313" key="1">
    <source>
        <dbReference type="EMBL" id="RUS70661.1"/>
    </source>
</evidence>
<organism evidence="1 2">
    <name type="scientific">Elysia chlorotica</name>
    <name type="common">Eastern emerald elysia</name>
    <name type="synonym">Sea slug</name>
    <dbReference type="NCBI Taxonomy" id="188477"/>
    <lineage>
        <taxon>Eukaryota</taxon>
        <taxon>Metazoa</taxon>
        <taxon>Spiralia</taxon>
        <taxon>Lophotrochozoa</taxon>
        <taxon>Mollusca</taxon>
        <taxon>Gastropoda</taxon>
        <taxon>Heterobranchia</taxon>
        <taxon>Euthyneura</taxon>
        <taxon>Panpulmonata</taxon>
        <taxon>Sacoglossa</taxon>
        <taxon>Placobranchoidea</taxon>
        <taxon>Plakobranchidae</taxon>
        <taxon>Elysia</taxon>
    </lineage>
</organism>
<evidence type="ECO:0000313" key="2">
    <source>
        <dbReference type="Proteomes" id="UP000271974"/>
    </source>
</evidence>
<accession>A0A3S0Z6T6</accession>
<dbReference type="GO" id="GO:0045046">
    <property type="term" value="P:protein import into peroxisome membrane"/>
    <property type="evidence" value="ECO:0007669"/>
    <property type="project" value="InterPro"/>
</dbReference>
<dbReference type="PANTHER" id="PTHR16262:SF2">
    <property type="entry name" value="PEROXISOME ASSEMBLY PROTEIN 26"/>
    <property type="match status" value="1"/>
</dbReference>
<dbReference type="OrthoDB" id="5954192at2759"/>
<dbReference type="EMBL" id="RQTK01001359">
    <property type="protein sequence ID" value="RUS70661.1"/>
    <property type="molecule type" value="Genomic_DNA"/>
</dbReference>
<proteinExistence type="predicted"/>
<dbReference type="GO" id="GO:0005778">
    <property type="term" value="C:peroxisomal membrane"/>
    <property type="evidence" value="ECO:0007669"/>
    <property type="project" value="InterPro"/>
</dbReference>
<dbReference type="Proteomes" id="UP000271974">
    <property type="component" value="Unassembled WGS sequence"/>
</dbReference>
<sequence length="326" mass="36760">MAAPHSCCSSTDSPQQKSSSSTATLARAVDLFVMTKFEKCLQVCCNVIESSKYEPEQERNNEVIEAAAALGIQALAEMDQWHHTVSFIIEVYGAIHLCTARIIQVCILLHAHVEEYLPCHKLVQTWLTHPDNVTSKQCAQVIRVYSEHILLPLGQFGVLEEIVRSCPGLSKEESLALLELPQVRQTGRYKDAKDLAHEKGVIPTQLLFNSENEESETRVIETPGLIKEDLFSRKNNSTSTSEGPKTHASSHNDPFNLFTICKKLYCSFYGYMKVRWREKFILLAMAAFALWAAVQTQSGDSVSSLQRLVILWQGFFHRLNLMLRNS</sequence>
<gene>
    <name evidence="1" type="ORF">EGW08_021582</name>
</gene>